<proteinExistence type="predicted"/>
<protein>
    <recommendedName>
        <fullName evidence="1">C2 domain-containing protein</fullName>
    </recommendedName>
</protein>
<sequence length="185" mass="20829">MSNVSSNIFNQIATTQVNAGNFGGRDGPLGHYATSEKKKGGKKVEDFKIIRFTITKGDVFKAWDSNGLADPKVIVYLLKKKDDGTESKKLLFKTNVCKKTLKPDFNFSEMYKIPVKAIDILMELWDDDLIKDDFIGSCKIPINFTDFPNASNYVLLDKDNFAQGNVSLMMHKLEKNGHNLLNVKN</sequence>
<evidence type="ECO:0000259" key="1">
    <source>
        <dbReference type="PROSITE" id="PS50004"/>
    </source>
</evidence>
<dbReference type="EMBL" id="JAVFKY010000003">
    <property type="protein sequence ID" value="KAK5579807.1"/>
    <property type="molecule type" value="Genomic_DNA"/>
</dbReference>
<dbReference type="InterPro" id="IPR000008">
    <property type="entry name" value="C2_dom"/>
</dbReference>
<organism evidence="2 3">
    <name type="scientific">Dictyostelium firmibasis</name>
    <dbReference type="NCBI Taxonomy" id="79012"/>
    <lineage>
        <taxon>Eukaryota</taxon>
        <taxon>Amoebozoa</taxon>
        <taxon>Evosea</taxon>
        <taxon>Eumycetozoa</taxon>
        <taxon>Dictyostelia</taxon>
        <taxon>Dictyosteliales</taxon>
        <taxon>Dictyosteliaceae</taxon>
        <taxon>Dictyostelium</taxon>
    </lineage>
</organism>
<dbReference type="AlphaFoldDB" id="A0AAN7U174"/>
<gene>
    <name evidence="2" type="ORF">RB653_009494</name>
</gene>
<dbReference type="PROSITE" id="PS50004">
    <property type="entry name" value="C2"/>
    <property type="match status" value="1"/>
</dbReference>
<evidence type="ECO:0000313" key="3">
    <source>
        <dbReference type="Proteomes" id="UP001344447"/>
    </source>
</evidence>
<evidence type="ECO:0000313" key="2">
    <source>
        <dbReference type="EMBL" id="KAK5579807.1"/>
    </source>
</evidence>
<dbReference type="Proteomes" id="UP001344447">
    <property type="component" value="Unassembled WGS sequence"/>
</dbReference>
<reference evidence="2 3" key="1">
    <citation type="submission" date="2023-11" db="EMBL/GenBank/DDBJ databases">
        <title>Dfirmibasis_genome.</title>
        <authorList>
            <person name="Edelbroek B."/>
            <person name="Kjellin J."/>
            <person name="Jerlstrom-Hultqvist J."/>
            <person name="Soderbom F."/>
        </authorList>
    </citation>
    <scope>NUCLEOTIDE SEQUENCE [LARGE SCALE GENOMIC DNA]</scope>
    <source>
        <strain evidence="2 3">TNS-C-14</strain>
    </source>
</reference>
<dbReference type="Pfam" id="PF00168">
    <property type="entry name" value="C2"/>
    <property type="match status" value="1"/>
</dbReference>
<dbReference type="SUPFAM" id="SSF49562">
    <property type="entry name" value="C2 domain (Calcium/lipid-binding domain, CaLB)"/>
    <property type="match status" value="1"/>
</dbReference>
<accession>A0AAN7U174</accession>
<dbReference type="SMART" id="SM00239">
    <property type="entry name" value="C2"/>
    <property type="match status" value="1"/>
</dbReference>
<keyword evidence="3" id="KW-1185">Reference proteome</keyword>
<dbReference type="InterPro" id="IPR035892">
    <property type="entry name" value="C2_domain_sf"/>
</dbReference>
<comment type="caution">
    <text evidence="2">The sequence shown here is derived from an EMBL/GenBank/DDBJ whole genome shotgun (WGS) entry which is preliminary data.</text>
</comment>
<dbReference type="CDD" id="cd00030">
    <property type="entry name" value="C2"/>
    <property type="match status" value="1"/>
</dbReference>
<feature type="domain" description="C2" evidence="1">
    <location>
        <begin position="28"/>
        <end position="157"/>
    </location>
</feature>
<dbReference type="Gene3D" id="2.60.40.150">
    <property type="entry name" value="C2 domain"/>
    <property type="match status" value="1"/>
</dbReference>
<name>A0AAN7U174_9MYCE</name>